<dbReference type="Proteomes" id="UP000326354">
    <property type="component" value="Chromosome"/>
</dbReference>
<evidence type="ECO:0000313" key="2">
    <source>
        <dbReference type="Proteomes" id="UP000326354"/>
    </source>
</evidence>
<dbReference type="PANTHER" id="PTHR37833">
    <property type="entry name" value="LIPOPROTEIN-RELATED"/>
    <property type="match status" value="1"/>
</dbReference>
<evidence type="ECO:0000313" key="1">
    <source>
        <dbReference type="EMBL" id="BBM86792.1"/>
    </source>
</evidence>
<dbReference type="KEGG" id="uam:UABAM_05180"/>
<dbReference type="OrthoDB" id="273711at2"/>
<name>A0A5S9F5M9_UABAM</name>
<dbReference type="EMBL" id="AP019860">
    <property type="protein sequence ID" value="BBM86792.1"/>
    <property type="molecule type" value="Genomic_DNA"/>
</dbReference>
<accession>A0A5S9F5M9</accession>
<dbReference type="Gene3D" id="2.60.40.10">
    <property type="entry name" value="Immunoglobulins"/>
    <property type="match status" value="1"/>
</dbReference>
<proteinExistence type="predicted"/>
<reference evidence="1 2" key="1">
    <citation type="submission" date="2019-08" db="EMBL/GenBank/DDBJ databases">
        <title>Complete genome sequence of Candidatus Uab amorphum.</title>
        <authorList>
            <person name="Shiratori T."/>
            <person name="Suzuki S."/>
            <person name="Kakizawa Y."/>
            <person name="Ishida K."/>
        </authorList>
    </citation>
    <scope>NUCLEOTIDE SEQUENCE [LARGE SCALE GENOMIC DNA]</scope>
    <source>
        <strain evidence="1 2">SRT547</strain>
    </source>
</reference>
<organism evidence="1 2">
    <name type="scientific">Uabimicrobium amorphum</name>
    <dbReference type="NCBI Taxonomy" id="2596890"/>
    <lineage>
        <taxon>Bacteria</taxon>
        <taxon>Pseudomonadati</taxon>
        <taxon>Planctomycetota</taxon>
        <taxon>Candidatus Uabimicrobiia</taxon>
        <taxon>Candidatus Uabimicrobiales</taxon>
        <taxon>Candidatus Uabimicrobiaceae</taxon>
        <taxon>Candidatus Uabimicrobium</taxon>
    </lineage>
</organism>
<dbReference type="Pfam" id="PF07610">
    <property type="entry name" value="DUF1573"/>
    <property type="match status" value="1"/>
</dbReference>
<gene>
    <name evidence="1" type="ORF">UABAM_05180</name>
</gene>
<evidence type="ECO:0008006" key="3">
    <source>
        <dbReference type="Google" id="ProtNLM"/>
    </source>
</evidence>
<dbReference type="AlphaFoldDB" id="A0A5S9F5M9"/>
<dbReference type="PANTHER" id="PTHR37833:SF1">
    <property type="entry name" value="SIGNAL PEPTIDE PROTEIN"/>
    <property type="match status" value="1"/>
</dbReference>
<protein>
    <recommendedName>
        <fullName evidence="3">DUF1573 domain-containing protein</fullName>
    </recommendedName>
</protein>
<sequence length="335" mass="38072">MNRLLITLLFFPLCVFADGIVDITPKILHLKTIRDTDEVTGTFTLRNVSGKMMNITQVKTFCGCTYIEPNTRNVSPGKSTKITVKYSPKGKQGPQETEVHVYTNLQSNPLVLRFDAHVLRNHHLSDDILSFGEFRRGKQVEKQIWLSPLNYPNFQVKNVTLKINEANMRNRFTVSSGYGTYDKLYPGKRRAFWVKVSVSKEVSFGKATGNLVFTTDIPQKEVISLPFFAKIAGDISLSREHIAMGMLRKGKKASRNLMVYPTEENERVVVTSVKCSLPFISAKIFPIIENQYYEIKFFSKVSGREKRGEFRGTVTIQTSNKNQAVITLPIQGFIR</sequence>
<dbReference type="InterPro" id="IPR013783">
    <property type="entry name" value="Ig-like_fold"/>
</dbReference>
<dbReference type="RefSeq" id="WP_151970833.1">
    <property type="nucleotide sequence ID" value="NZ_AP019860.1"/>
</dbReference>
<keyword evidence="2" id="KW-1185">Reference proteome</keyword>
<dbReference type="InterPro" id="IPR011467">
    <property type="entry name" value="DUF1573"/>
</dbReference>